<evidence type="ECO:0000313" key="2">
    <source>
        <dbReference type="Proteomes" id="UP000002361"/>
    </source>
</evidence>
<dbReference type="STRING" id="272942.RCAP_rcc01978"/>
<dbReference type="GeneID" id="31490846"/>
<keyword evidence="2" id="KW-1185">Reference proteome</keyword>
<gene>
    <name evidence="1" type="ordered locus">RCAP_rcc01978</name>
</gene>
<organism evidence="1 2">
    <name type="scientific">Rhodobacter capsulatus (strain ATCC BAA-309 / NBRC 16581 / SB1003)</name>
    <dbReference type="NCBI Taxonomy" id="272942"/>
    <lineage>
        <taxon>Bacteria</taxon>
        <taxon>Pseudomonadati</taxon>
        <taxon>Pseudomonadota</taxon>
        <taxon>Alphaproteobacteria</taxon>
        <taxon>Rhodobacterales</taxon>
        <taxon>Rhodobacter group</taxon>
        <taxon>Rhodobacter</taxon>
    </lineage>
</organism>
<evidence type="ECO:0000313" key="1">
    <source>
        <dbReference type="EMBL" id="ADE85722.1"/>
    </source>
</evidence>
<dbReference type="HOGENOM" id="CLU_2181860_0_0_5"/>
<proteinExistence type="predicted"/>
<protein>
    <submittedName>
        <fullName evidence="1">Conserved domain protein</fullName>
    </submittedName>
</protein>
<dbReference type="AlphaFoldDB" id="D5AUT3"/>
<dbReference type="KEGG" id="rcp:RCAP_rcc01978"/>
<reference evidence="1 2" key="2">
    <citation type="journal article" date="2010" name="J. Bacteriol.">
        <title>Complete genome sequence of the photosynthetic purple nonsulfur bacterium Rhodobacter capsulatus SB 1003.</title>
        <authorList>
            <person name="Strnad H."/>
            <person name="Lapidus A."/>
            <person name="Paces J."/>
            <person name="Ulbrich P."/>
            <person name="Vlcek C."/>
            <person name="Paces V."/>
            <person name="Haselkorn R."/>
        </authorList>
    </citation>
    <scope>NUCLEOTIDE SEQUENCE [LARGE SCALE GENOMIC DNA]</scope>
    <source>
        <strain evidence="2">ATCC BAA-309 / NBRC 16581 / SB1003</strain>
    </source>
</reference>
<accession>D5AUT3</accession>
<sequence length="109" mass="11530">MSGAARMALRIETGRMARFLGLMRDRLALLGDGEIDAVERFCDAAGLVRLVQGPPEGGALVLLAVPSLRMLHFLDRIGCAPWAALAVAFAGVDVPPEAGEVDDLLARAF</sequence>
<dbReference type="Proteomes" id="UP000002361">
    <property type="component" value="Chromosome"/>
</dbReference>
<dbReference type="EMBL" id="CP001312">
    <property type="protein sequence ID" value="ADE85722.1"/>
    <property type="molecule type" value="Genomic_DNA"/>
</dbReference>
<reference key="1">
    <citation type="submission" date="2008-12" db="EMBL/GenBank/DDBJ databases">
        <title>Complete genome sequence of Rhodobacter capsulatus SB1003.</title>
        <authorList>
            <person name="Strnad H."/>
            <person name="Lapidus A."/>
            <person name="Vlcek C."/>
            <person name="Ulbrich P."/>
            <person name="Paces J."/>
            <person name="Maltsev N."/>
            <person name="Kumar V."/>
            <person name="Kogan Y."/>
            <person name="Milgram A."/>
            <person name="Rebrekov D."/>
            <person name="Mazur M."/>
            <person name="Cox R."/>
            <person name="Kyrpides N."/>
            <person name="Kolar M."/>
            <person name="Sachova J."/>
            <person name="Ridl J."/>
            <person name="Ivanova N."/>
            <person name="Kapatral V."/>
            <person name="Los T."/>
            <person name="Lykidis A."/>
            <person name="Mikhailova N."/>
            <person name="Reznik G."/>
            <person name="Vasieva O."/>
            <person name="Fonstein M."/>
            <person name="Paces V."/>
            <person name="Haselkorn R."/>
        </authorList>
    </citation>
    <scope>NUCLEOTIDE SEQUENCE</scope>
    <source>
        <strain>SB1003</strain>
    </source>
</reference>
<dbReference type="OrthoDB" id="7690487at2"/>
<name>D5AUT3_RHOCB</name>
<dbReference type="RefSeq" id="WP_013067701.1">
    <property type="nucleotide sequence ID" value="NC_014034.1"/>
</dbReference>